<accession>A0A1I7XCL9</accession>
<dbReference type="AlphaFoldDB" id="A0A1I7XCL9"/>
<comment type="subcellular location">
    <subcellularLocation>
        <location evidence="1">Nucleus</location>
    </subcellularLocation>
</comment>
<dbReference type="Proteomes" id="UP000095283">
    <property type="component" value="Unplaced"/>
</dbReference>
<keyword evidence="2" id="KW-0539">Nucleus</keyword>
<feature type="domain" description="C3HC-type" evidence="3">
    <location>
        <begin position="61"/>
        <end position="144"/>
    </location>
</feature>
<evidence type="ECO:0000313" key="4">
    <source>
        <dbReference type="Proteomes" id="UP000095283"/>
    </source>
</evidence>
<proteinExistence type="predicted"/>
<dbReference type="GO" id="GO:0008270">
    <property type="term" value="F:zinc ion binding"/>
    <property type="evidence" value="ECO:0007669"/>
    <property type="project" value="InterPro"/>
</dbReference>
<evidence type="ECO:0000256" key="2">
    <source>
        <dbReference type="ARBA" id="ARBA00023242"/>
    </source>
</evidence>
<dbReference type="Pfam" id="PF07967">
    <property type="entry name" value="zf-C3HC"/>
    <property type="match status" value="1"/>
</dbReference>
<sequence>MANEDLENGTQILDESSLHKMRDLKRKVSGKLLTLFEAISSPIPSKRATAQDEALSTYQILVKSYIPSLWTGNEISPRELAVHGWKCIGKNKAKCISCGRLLYTTVPRITEVNIDVYNKCLKRVRDHIVISHELTCIYRSAYIDFHLKLNNACAVKEIIKERLETYHIADLNLVNLEI</sequence>
<organism evidence="4 5">
    <name type="scientific">Heterorhabditis bacteriophora</name>
    <name type="common">Entomopathogenic nematode worm</name>
    <dbReference type="NCBI Taxonomy" id="37862"/>
    <lineage>
        <taxon>Eukaryota</taxon>
        <taxon>Metazoa</taxon>
        <taxon>Ecdysozoa</taxon>
        <taxon>Nematoda</taxon>
        <taxon>Chromadorea</taxon>
        <taxon>Rhabditida</taxon>
        <taxon>Rhabditina</taxon>
        <taxon>Rhabditomorpha</taxon>
        <taxon>Strongyloidea</taxon>
        <taxon>Heterorhabditidae</taxon>
        <taxon>Heterorhabditis</taxon>
    </lineage>
</organism>
<dbReference type="WBParaSite" id="Hba_15442">
    <property type="protein sequence ID" value="Hba_15442"/>
    <property type="gene ID" value="Hba_15442"/>
</dbReference>
<name>A0A1I7XCL9_HETBA</name>
<reference evidence="5" key="1">
    <citation type="submission" date="2016-11" db="UniProtKB">
        <authorList>
            <consortium name="WormBaseParasite"/>
        </authorList>
    </citation>
    <scope>IDENTIFICATION</scope>
</reference>
<evidence type="ECO:0000256" key="1">
    <source>
        <dbReference type="ARBA" id="ARBA00004123"/>
    </source>
</evidence>
<keyword evidence="4" id="KW-1185">Reference proteome</keyword>
<dbReference type="GO" id="GO:0005634">
    <property type="term" value="C:nucleus"/>
    <property type="evidence" value="ECO:0007669"/>
    <property type="project" value="UniProtKB-SubCell"/>
</dbReference>
<protein>
    <submittedName>
        <fullName evidence="5">C3HC-type domain-containing protein</fullName>
    </submittedName>
</protein>
<dbReference type="InterPro" id="IPR012935">
    <property type="entry name" value="NuBaID_N"/>
</dbReference>
<evidence type="ECO:0000259" key="3">
    <source>
        <dbReference type="Pfam" id="PF07967"/>
    </source>
</evidence>
<evidence type="ECO:0000313" key="5">
    <source>
        <dbReference type="WBParaSite" id="Hba_15442"/>
    </source>
</evidence>